<keyword evidence="5 7" id="KW-0472">Membrane</keyword>
<evidence type="ECO:0000256" key="2">
    <source>
        <dbReference type="ARBA" id="ARBA00009565"/>
    </source>
</evidence>
<feature type="region of interest" description="Disordered" evidence="6">
    <location>
        <begin position="650"/>
        <end position="670"/>
    </location>
</feature>
<feature type="transmembrane region" description="Helical" evidence="7">
    <location>
        <begin position="270"/>
        <end position="291"/>
    </location>
</feature>
<dbReference type="InterPro" id="IPR007237">
    <property type="entry name" value="CD20-like"/>
</dbReference>
<feature type="transmembrane region" description="Helical" evidence="7">
    <location>
        <begin position="574"/>
        <end position="594"/>
    </location>
</feature>
<keyword evidence="3 7" id="KW-0812">Transmembrane</keyword>
<feature type="transmembrane region" description="Helical" evidence="7">
    <location>
        <begin position="151"/>
        <end position="175"/>
    </location>
</feature>
<feature type="transmembrane region" description="Helical" evidence="7">
    <location>
        <begin position="456"/>
        <end position="477"/>
    </location>
</feature>
<feature type="transmembrane region" description="Helical" evidence="7">
    <location>
        <begin position="330"/>
        <end position="352"/>
    </location>
</feature>
<evidence type="ECO:0000313" key="8">
    <source>
        <dbReference type="Proteomes" id="UP000694890"/>
    </source>
</evidence>
<dbReference type="InterPro" id="IPR030417">
    <property type="entry name" value="MS4A"/>
</dbReference>
<dbReference type="GeneID" id="108891942"/>
<evidence type="ECO:0000256" key="3">
    <source>
        <dbReference type="ARBA" id="ARBA00022692"/>
    </source>
</evidence>
<evidence type="ECO:0000256" key="4">
    <source>
        <dbReference type="ARBA" id="ARBA00022989"/>
    </source>
</evidence>
<evidence type="ECO:0000256" key="1">
    <source>
        <dbReference type="ARBA" id="ARBA00004141"/>
    </source>
</evidence>
<name>A0AAJ8B241_LATCA</name>
<evidence type="ECO:0000313" key="9">
    <source>
        <dbReference type="RefSeq" id="XP_050923827.1"/>
    </source>
</evidence>
<dbReference type="Pfam" id="PF04103">
    <property type="entry name" value="CD20"/>
    <property type="match status" value="3"/>
</dbReference>
<feature type="transmembrane region" description="Helical" evidence="7">
    <location>
        <begin position="43"/>
        <end position="64"/>
    </location>
</feature>
<dbReference type="PANTHER" id="PTHR23320">
    <property type="entry name" value="MEMBRANE-SPANNING 4-DOMAINS SUBFAMILY A MS4A -RELATED"/>
    <property type="match status" value="1"/>
</dbReference>
<comment type="similarity">
    <text evidence="2">Belongs to the MS4A family.</text>
</comment>
<sequence length="670" mass="70884">MSSSVSTTTGGVVVVTHVHPTPQDGEPQRPVGIQKFVKGRPMILGTIQIIIGLMTLLFGIVMAINADTLGVFSGFFIWGALIYIAAGSLTVAAGKSLNRCQVIAAMVLSVIAAVAACIAILLYSVDAAVVLDLQCVDCIRFLTLSKGVSGVLAAFHLLALIVSITVAAFCCCAICNSSEQESSYVLVTTNNSMTSQAPPSAPLYTDSHTQRNQETPLWLRLQPTPLSSTEESVQTDHPVSKCSFNVDWNLSAEPTHPVGIQKFSKGRPMALGTVQIMIGLMILLLGIVMAINADTLGVFSGFFVWGALIYITAGSLTVAAGKSLNRCRVIAALVFSVIAAVAGCAAVILYSLDAVIWMPCYHYSYGSRSCHSSQTLSKGVSGVLAVFHLLALIVSITVAAFCCNATCNCGEQNMSSSVSSTTGGVVVVTHVHPTPQSAEPTHPVGIQKFSKGRPMALGTIQIIIGLMTLLFGIVMAINANTLGVFSGFFVWGALIYIAAGSLTVAAGKSLNRCRVIAALVLCVIAAVAACIATILYSLDASGILYFPCYDYNHDYSWHNSCYTYKSRTHGFSGVFVVFHLLALIVSITVAAFCCSATCNCGEQAPSYVLVTADTSVTSQAPPSAPLYTDSHTQRNQETPLWLRLHPTPLSSTEESVQTDHPVSKCSFNID</sequence>
<feature type="transmembrane region" description="Helical" evidence="7">
    <location>
        <begin position="516"/>
        <end position="536"/>
    </location>
</feature>
<dbReference type="RefSeq" id="XP_050923827.1">
    <property type="nucleotide sequence ID" value="XM_051067870.1"/>
</dbReference>
<dbReference type="Proteomes" id="UP000694890">
    <property type="component" value="Unplaced"/>
</dbReference>
<reference evidence="9" key="1">
    <citation type="submission" date="2025-08" db="UniProtKB">
        <authorList>
            <consortium name="RefSeq"/>
        </authorList>
    </citation>
    <scope>IDENTIFICATION</scope>
    <source>
        <tissue evidence="9">Brain</tissue>
    </source>
</reference>
<evidence type="ECO:0000256" key="7">
    <source>
        <dbReference type="SAM" id="Phobius"/>
    </source>
</evidence>
<accession>A0AAJ8B241</accession>
<dbReference type="KEGG" id="lcf:108891942"/>
<dbReference type="GO" id="GO:0016020">
    <property type="term" value="C:membrane"/>
    <property type="evidence" value="ECO:0007669"/>
    <property type="project" value="UniProtKB-SubCell"/>
</dbReference>
<dbReference type="AlphaFoldDB" id="A0AAJ8B241"/>
<evidence type="ECO:0000256" key="5">
    <source>
        <dbReference type="ARBA" id="ARBA00023136"/>
    </source>
</evidence>
<dbReference type="PANTHER" id="PTHR23320:SF128">
    <property type="entry name" value="MEMBRANE-SPANNING 4-DOMAINS SUBFAMILY A MEMBER 4A"/>
    <property type="match status" value="1"/>
</dbReference>
<protein>
    <submittedName>
        <fullName evidence="9">Uncharacterized protein LOC108891942</fullName>
    </submittedName>
</protein>
<feature type="transmembrane region" description="Helical" evidence="7">
    <location>
        <begin position="103"/>
        <end position="123"/>
    </location>
</feature>
<feature type="transmembrane region" description="Helical" evidence="7">
    <location>
        <begin position="483"/>
        <end position="504"/>
    </location>
</feature>
<gene>
    <name evidence="9" type="primary">LOC108891942</name>
</gene>
<keyword evidence="4 7" id="KW-1133">Transmembrane helix</keyword>
<evidence type="ECO:0000256" key="6">
    <source>
        <dbReference type="SAM" id="MobiDB-lite"/>
    </source>
</evidence>
<proteinExistence type="inferred from homology"/>
<feature type="transmembrane region" description="Helical" evidence="7">
    <location>
        <begin position="70"/>
        <end position="91"/>
    </location>
</feature>
<feature type="transmembrane region" description="Helical" evidence="7">
    <location>
        <begin position="385"/>
        <end position="407"/>
    </location>
</feature>
<feature type="transmembrane region" description="Helical" evidence="7">
    <location>
        <begin position="297"/>
        <end position="318"/>
    </location>
</feature>
<organism evidence="8 9">
    <name type="scientific">Lates calcarifer</name>
    <name type="common">Barramundi</name>
    <name type="synonym">Holocentrus calcarifer</name>
    <dbReference type="NCBI Taxonomy" id="8187"/>
    <lineage>
        <taxon>Eukaryota</taxon>
        <taxon>Metazoa</taxon>
        <taxon>Chordata</taxon>
        <taxon>Craniata</taxon>
        <taxon>Vertebrata</taxon>
        <taxon>Euteleostomi</taxon>
        <taxon>Actinopterygii</taxon>
        <taxon>Neopterygii</taxon>
        <taxon>Teleostei</taxon>
        <taxon>Neoteleostei</taxon>
        <taxon>Acanthomorphata</taxon>
        <taxon>Carangaria</taxon>
        <taxon>Carangaria incertae sedis</taxon>
        <taxon>Centropomidae</taxon>
        <taxon>Lates</taxon>
    </lineage>
</organism>
<comment type="subcellular location">
    <subcellularLocation>
        <location evidence="1">Membrane</location>
        <topology evidence="1">Multi-pass membrane protein</topology>
    </subcellularLocation>
</comment>